<evidence type="ECO:0000256" key="8">
    <source>
        <dbReference type="SAM" id="SignalP"/>
    </source>
</evidence>
<comment type="similarity">
    <text evidence="7">Belongs to the high-potential iron-sulfur protein (HiPIP) family.</text>
</comment>
<dbReference type="PROSITE" id="PS51318">
    <property type="entry name" value="TAT"/>
    <property type="match status" value="1"/>
</dbReference>
<feature type="signal peptide" evidence="8">
    <location>
        <begin position="1"/>
        <end position="27"/>
    </location>
</feature>
<sequence>MKNSRRQFMILSAAGACTLALNGKVQAQAMVAETDPQASALGYKADASKVDKAKFAKYAAGQKCDNCALYQGKPGSAAGGCSLFAGKQVAGPGWCSAYAKKA</sequence>
<feature type="chain" id="PRO_5012690761" description="High-potential iron-sulfur protein" evidence="8">
    <location>
        <begin position="28"/>
        <end position="102"/>
    </location>
</feature>
<name>A0A210RZ14_9BURK</name>
<dbReference type="InterPro" id="IPR000170">
    <property type="entry name" value="High_potential_FeS_prot"/>
</dbReference>
<comment type="caution">
    <text evidence="10">The sequence shown here is derived from an EMBL/GenBank/DDBJ whole genome shotgun (WGS) entry which is preliminary data.</text>
</comment>
<dbReference type="GO" id="GO:0051539">
    <property type="term" value="F:4 iron, 4 sulfur cluster binding"/>
    <property type="evidence" value="ECO:0007669"/>
    <property type="project" value="UniProtKB-KW"/>
</dbReference>
<dbReference type="GO" id="GO:0046872">
    <property type="term" value="F:metal ion binding"/>
    <property type="evidence" value="ECO:0007669"/>
    <property type="project" value="UniProtKB-KW"/>
</dbReference>
<evidence type="ECO:0000256" key="5">
    <source>
        <dbReference type="ARBA" id="ARBA00023004"/>
    </source>
</evidence>
<dbReference type="PROSITE" id="PS51257">
    <property type="entry name" value="PROKAR_LIPOPROTEIN"/>
    <property type="match status" value="1"/>
</dbReference>
<reference evidence="10 11" key="1">
    <citation type="submission" date="2017-03" db="EMBL/GenBank/DDBJ databases">
        <title>New species Polynucleobacter sp. MWH-EgelM1-30-B4.</title>
        <authorList>
            <person name="Hahn M.W."/>
        </authorList>
    </citation>
    <scope>NUCLEOTIDE SEQUENCE [LARGE SCALE GENOMIC DNA]</scope>
    <source>
        <strain evidence="10 11">MWH-EgelM1-30-B4</strain>
    </source>
</reference>
<dbReference type="EMBL" id="NAIA01000002">
    <property type="protein sequence ID" value="OWF66204.1"/>
    <property type="molecule type" value="Genomic_DNA"/>
</dbReference>
<evidence type="ECO:0000313" key="11">
    <source>
        <dbReference type="Proteomes" id="UP000196880"/>
    </source>
</evidence>
<gene>
    <name evidence="10" type="ORF">B6A14_03125</name>
</gene>
<protein>
    <recommendedName>
        <fullName evidence="7">High-potential iron-sulfur protein</fullName>
        <shortName evidence="7">HiPIP</shortName>
    </recommendedName>
</protein>
<dbReference type="GO" id="GO:0009055">
    <property type="term" value="F:electron transfer activity"/>
    <property type="evidence" value="ECO:0007669"/>
    <property type="project" value="InterPro"/>
</dbReference>
<keyword evidence="5 7" id="KW-0408">Iron</keyword>
<comment type="subunit">
    <text evidence="7">Homodimer.</text>
</comment>
<keyword evidence="4 7" id="KW-0249">Electron transport</keyword>
<dbReference type="GO" id="GO:0019646">
    <property type="term" value="P:aerobic electron transport chain"/>
    <property type="evidence" value="ECO:0007669"/>
    <property type="project" value="InterPro"/>
</dbReference>
<keyword evidence="6 7" id="KW-0411">Iron-sulfur</keyword>
<evidence type="ECO:0000256" key="4">
    <source>
        <dbReference type="ARBA" id="ARBA00022982"/>
    </source>
</evidence>
<dbReference type="InterPro" id="IPR006311">
    <property type="entry name" value="TAT_signal"/>
</dbReference>
<dbReference type="RefSeq" id="WP_087909003.1">
    <property type="nucleotide sequence ID" value="NZ_NAIA01000002.1"/>
</dbReference>
<dbReference type="Proteomes" id="UP000196880">
    <property type="component" value="Unassembled WGS sequence"/>
</dbReference>
<dbReference type="SUPFAM" id="SSF57652">
    <property type="entry name" value="HIPIP (high potential iron protein)"/>
    <property type="match status" value="1"/>
</dbReference>
<keyword evidence="8" id="KW-0732">Signal</keyword>
<evidence type="ECO:0000256" key="2">
    <source>
        <dbReference type="ARBA" id="ARBA00022485"/>
    </source>
</evidence>
<evidence type="ECO:0000256" key="3">
    <source>
        <dbReference type="ARBA" id="ARBA00022723"/>
    </source>
</evidence>
<keyword evidence="11" id="KW-1185">Reference proteome</keyword>
<dbReference type="PROSITE" id="PS51373">
    <property type="entry name" value="HIPIP"/>
    <property type="match status" value="1"/>
</dbReference>
<dbReference type="OrthoDB" id="5298540at2"/>
<comment type="function">
    <text evidence="7">Specific class of high-redox-potential 4Fe-4S ferredoxins. Functions in anaerobic electron transport in most purple and in some other photosynthetic bacteria and in at least one genus (Paracoccus) of halophilic, denitrifying bacteria.</text>
</comment>
<accession>A0A210RZ14</accession>
<dbReference type="Gene3D" id="4.10.490.10">
    <property type="entry name" value="High potential iron-sulphur protein"/>
    <property type="match status" value="1"/>
</dbReference>
<evidence type="ECO:0000313" key="10">
    <source>
        <dbReference type="EMBL" id="OWF66204.1"/>
    </source>
</evidence>
<evidence type="ECO:0000256" key="6">
    <source>
        <dbReference type="ARBA" id="ARBA00023014"/>
    </source>
</evidence>
<dbReference type="InterPro" id="IPR036369">
    <property type="entry name" value="HIPIP_sf"/>
</dbReference>
<keyword evidence="3 7" id="KW-0479">Metal-binding</keyword>
<evidence type="ECO:0000259" key="9">
    <source>
        <dbReference type="PROSITE" id="PS51373"/>
    </source>
</evidence>
<dbReference type="AlphaFoldDB" id="A0A210RZ14"/>
<dbReference type="Pfam" id="PF01355">
    <property type="entry name" value="HIPIP"/>
    <property type="match status" value="1"/>
</dbReference>
<proteinExistence type="inferred from homology"/>
<keyword evidence="2 7" id="KW-0004">4Fe-4S</keyword>
<keyword evidence="1 7" id="KW-0813">Transport</keyword>
<feature type="domain" description="High potential iron-sulfur proteins family profile" evidence="9">
    <location>
        <begin position="25"/>
        <end position="102"/>
    </location>
</feature>
<organism evidence="10 11">
    <name type="scientific">Polynucleobacter hirudinilacicola</name>
    <dbReference type="NCBI Taxonomy" id="1743166"/>
    <lineage>
        <taxon>Bacteria</taxon>
        <taxon>Pseudomonadati</taxon>
        <taxon>Pseudomonadota</taxon>
        <taxon>Betaproteobacteria</taxon>
        <taxon>Burkholderiales</taxon>
        <taxon>Burkholderiaceae</taxon>
        <taxon>Polynucleobacter</taxon>
    </lineage>
</organism>
<evidence type="ECO:0000256" key="7">
    <source>
        <dbReference type="RuleBase" id="RU000620"/>
    </source>
</evidence>
<evidence type="ECO:0000256" key="1">
    <source>
        <dbReference type="ARBA" id="ARBA00022448"/>
    </source>
</evidence>